<evidence type="ECO:0000313" key="3">
    <source>
        <dbReference type="EMBL" id="KAJ7687918.1"/>
    </source>
</evidence>
<evidence type="ECO:0000256" key="2">
    <source>
        <dbReference type="SAM" id="SignalP"/>
    </source>
</evidence>
<gene>
    <name evidence="3" type="ORF">B0H17DRAFT_1332268</name>
</gene>
<feature type="signal peptide" evidence="2">
    <location>
        <begin position="1"/>
        <end position="21"/>
    </location>
</feature>
<reference evidence="3" key="1">
    <citation type="submission" date="2023-03" db="EMBL/GenBank/DDBJ databases">
        <title>Massive genome expansion in bonnet fungi (Mycena s.s.) driven by repeated elements and novel gene families across ecological guilds.</title>
        <authorList>
            <consortium name="Lawrence Berkeley National Laboratory"/>
            <person name="Harder C.B."/>
            <person name="Miyauchi S."/>
            <person name="Viragh M."/>
            <person name="Kuo A."/>
            <person name="Thoen E."/>
            <person name="Andreopoulos B."/>
            <person name="Lu D."/>
            <person name="Skrede I."/>
            <person name="Drula E."/>
            <person name="Henrissat B."/>
            <person name="Morin E."/>
            <person name="Kohler A."/>
            <person name="Barry K."/>
            <person name="LaButti K."/>
            <person name="Morin E."/>
            <person name="Salamov A."/>
            <person name="Lipzen A."/>
            <person name="Mereny Z."/>
            <person name="Hegedus B."/>
            <person name="Baldrian P."/>
            <person name="Stursova M."/>
            <person name="Weitz H."/>
            <person name="Taylor A."/>
            <person name="Grigoriev I.V."/>
            <person name="Nagy L.G."/>
            <person name="Martin F."/>
            <person name="Kauserud H."/>
        </authorList>
    </citation>
    <scope>NUCLEOTIDE SEQUENCE</scope>
    <source>
        <strain evidence="3">CBHHK067</strain>
    </source>
</reference>
<evidence type="ECO:0000313" key="4">
    <source>
        <dbReference type="Proteomes" id="UP001221757"/>
    </source>
</evidence>
<comment type="caution">
    <text evidence="3">The sequence shown here is derived from an EMBL/GenBank/DDBJ whole genome shotgun (WGS) entry which is preliminary data.</text>
</comment>
<dbReference type="EMBL" id="JARKIE010000083">
    <property type="protein sequence ID" value="KAJ7687918.1"/>
    <property type="molecule type" value="Genomic_DNA"/>
</dbReference>
<feature type="compositionally biased region" description="Low complexity" evidence="1">
    <location>
        <begin position="143"/>
        <end position="163"/>
    </location>
</feature>
<sequence length="245" mass="25344">MYSTPITLFVGFTFLVTPTYTFQISTSGNITNVIPQCQDVCDTYDQLVGTCEKTPAQGVNFEQCECTDDNFKIIDACFNCQADASGTDQLQDILDGIASDCNNKVFQVAGTIAPQPIVASTFALTGNTGDPAISTVNVKSTGGASATAGSSAPSSTGGASSSSNDASRVKRGLLYSLAIGGVVDADWRSKISDRPRSVLTQRMDPHNLEPPLHLAEECAKAGVAAGALGVCAIGETVSIEVEGSA</sequence>
<organism evidence="3 4">
    <name type="scientific">Mycena rosella</name>
    <name type="common">Pink bonnet</name>
    <name type="synonym">Agaricus rosellus</name>
    <dbReference type="NCBI Taxonomy" id="1033263"/>
    <lineage>
        <taxon>Eukaryota</taxon>
        <taxon>Fungi</taxon>
        <taxon>Dikarya</taxon>
        <taxon>Basidiomycota</taxon>
        <taxon>Agaricomycotina</taxon>
        <taxon>Agaricomycetes</taxon>
        <taxon>Agaricomycetidae</taxon>
        <taxon>Agaricales</taxon>
        <taxon>Marasmiineae</taxon>
        <taxon>Mycenaceae</taxon>
        <taxon>Mycena</taxon>
    </lineage>
</organism>
<name>A0AAD7DBQ2_MYCRO</name>
<keyword evidence="4" id="KW-1185">Reference proteome</keyword>
<feature type="region of interest" description="Disordered" evidence="1">
    <location>
        <begin position="143"/>
        <end position="165"/>
    </location>
</feature>
<proteinExistence type="predicted"/>
<dbReference type="Proteomes" id="UP001221757">
    <property type="component" value="Unassembled WGS sequence"/>
</dbReference>
<evidence type="ECO:0000256" key="1">
    <source>
        <dbReference type="SAM" id="MobiDB-lite"/>
    </source>
</evidence>
<dbReference type="AlphaFoldDB" id="A0AAD7DBQ2"/>
<accession>A0AAD7DBQ2</accession>
<keyword evidence="2" id="KW-0732">Signal</keyword>
<protein>
    <recommendedName>
        <fullName evidence="5">Extracellular membrane protein CFEM domain-containing protein</fullName>
    </recommendedName>
</protein>
<feature type="chain" id="PRO_5042030181" description="Extracellular membrane protein CFEM domain-containing protein" evidence="2">
    <location>
        <begin position="22"/>
        <end position="245"/>
    </location>
</feature>
<evidence type="ECO:0008006" key="5">
    <source>
        <dbReference type="Google" id="ProtNLM"/>
    </source>
</evidence>